<comment type="subcellular location">
    <subcellularLocation>
        <location evidence="5">Cytoplasm</location>
    </subcellularLocation>
</comment>
<keyword evidence="4 5" id="KW-0660">Purine salvage</keyword>
<evidence type="ECO:0000313" key="8">
    <source>
        <dbReference type="Proteomes" id="UP000198752"/>
    </source>
</evidence>
<dbReference type="InterPro" id="IPR029057">
    <property type="entry name" value="PRTase-like"/>
</dbReference>
<dbReference type="InterPro" id="IPR010079">
    <property type="entry name" value="Xanthine_PRibTrfase"/>
</dbReference>
<dbReference type="STRING" id="269670.SAMN02982927_00222"/>
<dbReference type="HAMAP" id="MF_01184">
    <property type="entry name" value="XPRTase"/>
    <property type="match status" value="1"/>
</dbReference>
<feature type="binding site" evidence="5">
    <location>
        <position position="156"/>
    </location>
    <ligand>
        <name>xanthine</name>
        <dbReference type="ChEBI" id="CHEBI:17712"/>
    </ligand>
</feature>
<dbReference type="InterPro" id="IPR000836">
    <property type="entry name" value="PRTase_dom"/>
</dbReference>
<sequence length="191" mass="21027">MDELKKRIQEEGTVIQSDILKVDRFLNHQIDPVLMKQVGKKLAEAFADAGITKVLTIESSGIAPALMTGLELSVPVLFARKKKPLTLNEGALTTKIYSYTKKIHNSVYIEEGMIQEKDRILIIDDFLANGEASLGLTRLIEMAGAVVAGIGIVIEKSFQDGRSKLDEAGYSVYSLARIASLENNQITFIDE</sequence>
<comment type="function">
    <text evidence="5">Converts the preformed base xanthine, a product of nucleic acid breakdown, to xanthosine 5'-monophosphate (XMP), so it can be reused for RNA or DNA synthesis.</text>
</comment>
<comment type="subunit">
    <text evidence="5">Homodimer.</text>
</comment>
<evidence type="ECO:0000313" key="7">
    <source>
        <dbReference type="EMBL" id="SFF97506.1"/>
    </source>
</evidence>
<accession>A0A1I2N7M8</accession>
<dbReference type="NCBIfam" id="TIGR01744">
    <property type="entry name" value="XPRTase"/>
    <property type="match status" value="1"/>
</dbReference>
<dbReference type="Gene3D" id="3.40.50.2020">
    <property type="match status" value="1"/>
</dbReference>
<dbReference type="UniPathway" id="UPA00602">
    <property type="reaction ID" value="UER00658"/>
</dbReference>
<name>A0A1I2N7M8_9BACL</name>
<dbReference type="GO" id="GO:0005737">
    <property type="term" value="C:cytoplasm"/>
    <property type="evidence" value="ECO:0007669"/>
    <property type="project" value="UniProtKB-SubCell"/>
</dbReference>
<dbReference type="PANTHER" id="PTHR43864:SF1">
    <property type="entry name" value="XANTHINE PHOSPHORIBOSYLTRANSFERASE"/>
    <property type="match status" value="1"/>
</dbReference>
<reference evidence="8" key="1">
    <citation type="submission" date="2016-10" db="EMBL/GenBank/DDBJ databases">
        <authorList>
            <person name="Varghese N."/>
            <person name="Submissions S."/>
        </authorList>
    </citation>
    <scope>NUCLEOTIDE SEQUENCE [LARGE SCALE GENOMIC DNA]</scope>
    <source>
        <strain evidence="8">ATCC 700379</strain>
    </source>
</reference>
<evidence type="ECO:0000256" key="1">
    <source>
        <dbReference type="ARBA" id="ARBA00022490"/>
    </source>
</evidence>
<dbReference type="NCBIfam" id="NF006671">
    <property type="entry name" value="PRK09219.1"/>
    <property type="match status" value="1"/>
</dbReference>
<dbReference type="GO" id="GO:0032265">
    <property type="term" value="P:XMP salvage"/>
    <property type="evidence" value="ECO:0007669"/>
    <property type="project" value="UniProtKB-UniRule"/>
</dbReference>
<dbReference type="SUPFAM" id="SSF53271">
    <property type="entry name" value="PRTase-like"/>
    <property type="match status" value="1"/>
</dbReference>
<dbReference type="OrthoDB" id="9790678at2"/>
<dbReference type="Proteomes" id="UP000198752">
    <property type="component" value="Unassembled WGS sequence"/>
</dbReference>
<protein>
    <recommendedName>
        <fullName evidence="5 6">Xanthine phosphoribosyltransferase</fullName>
        <shortName evidence="5">XPRTase</shortName>
        <ecNumber evidence="5 6">2.4.2.22</ecNumber>
    </recommendedName>
</protein>
<dbReference type="AlphaFoldDB" id="A0A1I2N7M8"/>
<feature type="binding site" evidence="5">
    <location>
        <begin position="128"/>
        <end position="132"/>
    </location>
    <ligand>
        <name>5-phospho-alpha-D-ribose 1-diphosphate</name>
        <dbReference type="ChEBI" id="CHEBI:58017"/>
    </ligand>
</feature>
<gene>
    <name evidence="5" type="primary">xpt</name>
    <name evidence="7" type="ORF">SAMN02982927_00222</name>
</gene>
<dbReference type="CDD" id="cd06223">
    <property type="entry name" value="PRTases_typeI"/>
    <property type="match status" value="1"/>
</dbReference>
<keyword evidence="8" id="KW-1185">Reference proteome</keyword>
<evidence type="ECO:0000256" key="6">
    <source>
        <dbReference type="NCBIfam" id="TIGR01744"/>
    </source>
</evidence>
<keyword evidence="1 5" id="KW-0963">Cytoplasm</keyword>
<dbReference type="EC" id="2.4.2.22" evidence="5 6"/>
<proteinExistence type="inferred from homology"/>
<evidence type="ECO:0000256" key="3">
    <source>
        <dbReference type="ARBA" id="ARBA00022679"/>
    </source>
</evidence>
<keyword evidence="2 5" id="KW-0328">Glycosyltransferase</keyword>
<dbReference type="PANTHER" id="PTHR43864">
    <property type="entry name" value="HYPOXANTHINE/GUANINE PHOSPHORIBOSYLTRANSFERASE"/>
    <property type="match status" value="1"/>
</dbReference>
<dbReference type="GO" id="GO:0046110">
    <property type="term" value="P:xanthine metabolic process"/>
    <property type="evidence" value="ECO:0007669"/>
    <property type="project" value="UniProtKB-UniRule"/>
</dbReference>
<dbReference type="InterPro" id="IPR050118">
    <property type="entry name" value="Pur/Pyrimidine_PRTase"/>
</dbReference>
<feature type="binding site" evidence="5">
    <location>
        <position position="20"/>
    </location>
    <ligand>
        <name>xanthine</name>
        <dbReference type="ChEBI" id="CHEBI:17712"/>
    </ligand>
</feature>
<comment type="catalytic activity">
    <reaction evidence="5">
        <text>XMP + diphosphate = xanthine + 5-phospho-alpha-D-ribose 1-diphosphate</text>
        <dbReference type="Rhea" id="RHEA:10800"/>
        <dbReference type="ChEBI" id="CHEBI:17712"/>
        <dbReference type="ChEBI" id="CHEBI:33019"/>
        <dbReference type="ChEBI" id="CHEBI:57464"/>
        <dbReference type="ChEBI" id="CHEBI:58017"/>
        <dbReference type="EC" id="2.4.2.22"/>
    </reaction>
</comment>
<evidence type="ECO:0000256" key="4">
    <source>
        <dbReference type="ARBA" id="ARBA00022726"/>
    </source>
</evidence>
<dbReference type="EMBL" id="FOOY01000003">
    <property type="protein sequence ID" value="SFF97506.1"/>
    <property type="molecule type" value="Genomic_DNA"/>
</dbReference>
<keyword evidence="3 5" id="KW-0808">Transferase</keyword>
<evidence type="ECO:0000256" key="5">
    <source>
        <dbReference type="HAMAP-Rule" id="MF_01184"/>
    </source>
</evidence>
<evidence type="ECO:0000256" key="2">
    <source>
        <dbReference type="ARBA" id="ARBA00022676"/>
    </source>
</evidence>
<organism evidence="7 8">
    <name type="scientific">Sporolactobacillus nakayamae</name>
    <dbReference type="NCBI Taxonomy" id="269670"/>
    <lineage>
        <taxon>Bacteria</taxon>
        <taxon>Bacillati</taxon>
        <taxon>Bacillota</taxon>
        <taxon>Bacilli</taxon>
        <taxon>Bacillales</taxon>
        <taxon>Sporolactobacillaceae</taxon>
        <taxon>Sporolactobacillus</taxon>
    </lineage>
</organism>
<dbReference type="GO" id="GO:0000310">
    <property type="term" value="F:xanthine phosphoribosyltransferase activity"/>
    <property type="evidence" value="ECO:0007669"/>
    <property type="project" value="UniProtKB-UniRule"/>
</dbReference>
<dbReference type="GO" id="GO:0006166">
    <property type="term" value="P:purine ribonucleoside salvage"/>
    <property type="evidence" value="ECO:0007669"/>
    <property type="project" value="UniProtKB-KW"/>
</dbReference>
<comment type="pathway">
    <text evidence="5">Purine metabolism; XMP biosynthesis via salvage pathway; XMP from xanthine: step 1/1.</text>
</comment>
<dbReference type="RefSeq" id="WP_093669211.1">
    <property type="nucleotide sequence ID" value="NZ_FOOY01000003.1"/>
</dbReference>
<comment type="similarity">
    <text evidence="5">Belongs to the purine/pyrimidine phosphoribosyltransferase family. Xpt subfamily.</text>
</comment>
<feature type="binding site" evidence="5">
    <location>
        <position position="27"/>
    </location>
    <ligand>
        <name>xanthine</name>
        <dbReference type="ChEBI" id="CHEBI:17712"/>
    </ligand>
</feature>